<dbReference type="OrthoDB" id="684567at2759"/>
<comment type="subcellular location">
    <subcellularLocation>
        <location evidence="1">Nucleus</location>
    </subcellularLocation>
</comment>
<dbReference type="Pfam" id="PF00010">
    <property type="entry name" value="HLH"/>
    <property type="match status" value="1"/>
</dbReference>
<keyword evidence="5" id="KW-0539">Nucleus</keyword>
<accession>A0A1J7GQI6</accession>
<evidence type="ECO:0000256" key="1">
    <source>
        <dbReference type="ARBA" id="ARBA00004123"/>
    </source>
</evidence>
<dbReference type="PROSITE" id="PS50888">
    <property type="entry name" value="BHLH"/>
    <property type="match status" value="1"/>
</dbReference>
<proteinExistence type="predicted"/>
<dbReference type="SMART" id="SM00353">
    <property type="entry name" value="HLH"/>
    <property type="match status" value="1"/>
</dbReference>
<dbReference type="PANTHER" id="PTHR11969:SF82">
    <property type="entry name" value="TRANSCRIPTION FACTOR BHLH96"/>
    <property type="match status" value="1"/>
</dbReference>
<evidence type="ECO:0000256" key="2">
    <source>
        <dbReference type="ARBA" id="ARBA00023015"/>
    </source>
</evidence>
<dbReference type="InterPro" id="IPR011598">
    <property type="entry name" value="bHLH_dom"/>
</dbReference>
<sequence>MALEAVVFPQYPFSYGCNEDYLYSLVGEGPESTGGHAWIKDYGSQTSAEQEKLLLGIINNNIEQNLHATTWDSSSTSVLQNAKEQWDYFHSSPEACTVDQYLTEPNSSLEATTVSTTTTGRRKRRRTKNAKNKEEIENQRMTHITVERNRRKQMNEYLTMLRSLMPLSYVQRGDQASIIGGAINFVKELEQHLQSMEGQKKIKQPHENFGLNGSLPFAEFFTFPQYTTCANQSNNNTSGTTMGQKQRGVAEIEVTMVDSHANMKILSKKCSGQLMKMVVGLQSLRLGILHLNVTTVDDMVLYSVSVKVEEGCQLNTVDEIAAAVNQLLRKIQEEAAFK</sequence>
<evidence type="ECO:0000313" key="9">
    <source>
        <dbReference type="Proteomes" id="UP000188354"/>
    </source>
</evidence>
<keyword evidence="9" id="KW-1185">Reference proteome</keyword>
<protein>
    <recommendedName>
        <fullName evidence="7">BHLH domain-containing protein</fullName>
    </recommendedName>
</protein>
<dbReference type="GO" id="GO:0005634">
    <property type="term" value="C:nucleus"/>
    <property type="evidence" value="ECO:0007669"/>
    <property type="project" value="UniProtKB-SubCell"/>
</dbReference>
<dbReference type="PANTHER" id="PTHR11969">
    <property type="entry name" value="MAX DIMERIZATION, MAD"/>
    <property type="match status" value="1"/>
</dbReference>
<dbReference type="KEGG" id="lang:109327599"/>
<evidence type="ECO:0000313" key="8">
    <source>
        <dbReference type="EMBL" id="OIV96569.1"/>
    </source>
</evidence>
<gene>
    <name evidence="8" type="ORF">TanjilG_28426</name>
</gene>
<evidence type="ECO:0000259" key="7">
    <source>
        <dbReference type="PROSITE" id="PS50888"/>
    </source>
</evidence>
<name>A0A1J7GQI6_LUPAN</name>
<dbReference type="GO" id="GO:0000981">
    <property type="term" value="F:DNA-binding transcription factor activity, RNA polymerase II-specific"/>
    <property type="evidence" value="ECO:0007669"/>
    <property type="project" value="TreeGrafter"/>
</dbReference>
<evidence type="ECO:0000256" key="3">
    <source>
        <dbReference type="ARBA" id="ARBA00023125"/>
    </source>
</evidence>
<dbReference type="SUPFAM" id="SSF47459">
    <property type="entry name" value="HLH, helix-loop-helix DNA-binding domain"/>
    <property type="match status" value="1"/>
</dbReference>
<evidence type="ECO:0000256" key="5">
    <source>
        <dbReference type="ARBA" id="ARBA00023242"/>
    </source>
</evidence>
<evidence type="ECO:0000256" key="4">
    <source>
        <dbReference type="ARBA" id="ARBA00023163"/>
    </source>
</evidence>
<dbReference type="STRING" id="3871.A0A1J7GQI6"/>
<keyword evidence="3" id="KW-0238">DNA-binding</keyword>
<organism evidence="8 9">
    <name type="scientific">Lupinus angustifolius</name>
    <name type="common">Narrow-leaved blue lupine</name>
    <dbReference type="NCBI Taxonomy" id="3871"/>
    <lineage>
        <taxon>Eukaryota</taxon>
        <taxon>Viridiplantae</taxon>
        <taxon>Streptophyta</taxon>
        <taxon>Embryophyta</taxon>
        <taxon>Tracheophyta</taxon>
        <taxon>Spermatophyta</taxon>
        <taxon>Magnoliopsida</taxon>
        <taxon>eudicotyledons</taxon>
        <taxon>Gunneridae</taxon>
        <taxon>Pentapetalae</taxon>
        <taxon>rosids</taxon>
        <taxon>fabids</taxon>
        <taxon>Fabales</taxon>
        <taxon>Fabaceae</taxon>
        <taxon>Papilionoideae</taxon>
        <taxon>50 kb inversion clade</taxon>
        <taxon>genistoids sensu lato</taxon>
        <taxon>core genistoids</taxon>
        <taxon>Genisteae</taxon>
        <taxon>Lupinus</taxon>
    </lineage>
</organism>
<dbReference type="InterPro" id="IPR036638">
    <property type="entry name" value="HLH_DNA-bd_sf"/>
</dbReference>
<dbReference type="AlphaFoldDB" id="A0A1J7GQI6"/>
<dbReference type="Gene3D" id="4.10.280.10">
    <property type="entry name" value="Helix-loop-helix DNA-binding domain"/>
    <property type="match status" value="1"/>
</dbReference>
<evidence type="ECO:0000256" key="6">
    <source>
        <dbReference type="SAM" id="MobiDB-lite"/>
    </source>
</evidence>
<dbReference type="Gramene" id="OIV96569">
    <property type="protein sequence ID" value="OIV96569"/>
    <property type="gene ID" value="TanjilG_28426"/>
</dbReference>
<feature type="compositionally biased region" description="Basic residues" evidence="6">
    <location>
        <begin position="120"/>
        <end position="130"/>
    </location>
</feature>
<dbReference type="CDD" id="cd11448">
    <property type="entry name" value="bHLH_AtFAMA_like"/>
    <property type="match status" value="1"/>
</dbReference>
<feature type="region of interest" description="Disordered" evidence="6">
    <location>
        <begin position="111"/>
        <end position="133"/>
    </location>
</feature>
<dbReference type="Proteomes" id="UP000188354">
    <property type="component" value="Chromosome LG15"/>
</dbReference>
<dbReference type="EMBL" id="CM007375">
    <property type="protein sequence ID" value="OIV96569.1"/>
    <property type="molecule type" value="Genomic_DNA"/>
</dbReference>
<dbReference type="OMA" id="LQWPLHE"/>
<keyword evidence="4" id="KW-0804">Transcription</keyword>
<dbReference type="GO" id="GO:0046983">
    <property type="term" value="F:protein dimerization activity"/>
    <property type="evidence" value="ECO:0007669"/>
    <property type="project" value="InterPro"/>
</dbReference>
<reference evidence="8 9" key="1">
    <citation type="journal article" date="2017" name="Plant Biotechnol. J.">
        <title>A comprehensive draft genome sequence for lupin (Lupinus angustifolius), an emerging health food: insights into plant-microbe interactions and legume evolution.</title>
        <authorList>
            <person name="Hane J.K."/>
            <person name="Ming Y."/>
            <person name="Kamphuis L.G."/>
            <person name="Nelson M.N."/>
            <person name="Garg G."/>
            <person name="Atkins C.A."/>
            <person name="Bayer P.E."/>
            <person name="Bravo A."/>
            <person name="Bringans S."/>
            <person name="Cannon S."/>
            <person name="Edwards D."/>
            <person name="Foley R."/>
            <person name="Gao L.L."/>
            <person name="Harrison M.J."/>
            <person name="Huang W."/>
            <person name="Hurgobin B."/>
            <person name="Li S."/>
            <person name="Liu C.W."/>
            <person name="McGrath A."/>
            <person name="Morahan G."/>
            <person name="Murray J."/>
            <person name="Weller J."/>
            <person name="Jian J."/>
            <person name="Singh K.B."/>
        </authorList>
    </citation>
    <scope>NUCLEOTIDE SEQUENCE [LARGE SCALE GENOMIC DNA]</scope>
    <source>
        <strain evidence="9">cv. Tanjil</strain>
        <tissue evidence="8">Whole plant</tissue>
    </source>
</reference>
<feature type="domain" description="BHLH" evidence="7">
    <location>
        <begin position="138"/>
        <end position="189"/>
    </location>
</feature>
<keyword evidence="2" id="KW-0805">Transcription regulation</keyword>
<dbReference type="GO" id="GO:0000978">
    <property type="term" value="F:RNA polymerase II cis-regulatory region sequence-specific DNA binding"/>
    <property type="evidence" value="ECO:0007669"/>
    <property type="project" value="TreeGrafter"/>
</dbReference>